<dbReference type="AlphaFoldDB" id="A0A2I0AFC8"/>
<dbReference type="PANTHER" id="PTHR34775">
    <property type="entry name" value="TRANSMEMBRANE PROTEIN"/>
    <property type="match status" value="1"/>
</dbReference>
<evidence type="ECO:0000256" key="1">
    <source>
        <dbReference type="SAM" id="MobiDB-lite"/>
    </source>
</evidence>
<organism evidence="3 4">
    <name type="scientific">Apostasia shenzhenica</name>
    <dbReference type="NCBI Taxonomy" id="1088818"/>
    <lineage>
        <taxon>Eukaryota</taxon>
        <taxon>Viridiplantae</taxon>
        <taxon>Streptophyta</taxon>
        <taxon>Embryophyta</taxon>
        <taxon>Tracheophyta</taxon>
        <taxon>Spermatophyta</taxon>
        <taxon>Magnoliopsida</taxon>
        <taxon>Liliopsida</taxon>
        <taxon>Asparagales</taxon>
        <taxon>Orchidaceae</taxon>
        <taxon>Apostasioideae</taxon>
        <taxon>Apostasia</taxon>
    </lineage>
</organism>
<name>A0A2I0AFC8_9ASPA</name>
<reference evidence="3 4" key="1">
    <citation type="journal article" date="2017" name="Nature">
        <title>The Apostasia genome and the evolution of orchids.</title>
        <authorList>
            <person name="Zhang G.Q."/>
            <person name="Liu K.W."/>
            <person name="Li Z."/>
            <person name="Lohaus R."/>
            <person name="Hsiao Y.Y."/>
            <person name="Niu S.C."/>
            <person name="Wang J.Y."/>
            <person name="Lin Y.C."/>
            <person name="Xu Q."/>
            <person name="Chen L.J."/>
            <person name="Yoshida K."/>
            <person name="Fujiwara S."/>
            <person name="Wang Z.W."/>
            <person name="Zhang Y.Q."/>
            <person name="Mitsuda N."/>
            <person name="Wang M."/>
            <person name="Liu G.H."/>
            <person name="Pecoraro L."/>
            <person name="Huang H.X."/>
            <person name="Xiao X.J."/>
            <person name="Lin M."/>
            <person name="Wu X.Y."/>
            <person name="Wu W.L."/>
            <person name="Chen Y.Y."/>
            <person name="Chang S.B."/>
            <person name="Sakamoto S."/>
            <person name="Ohme-Takagi M."/>
            <person name="Yagi M."/>
            <person name="Zeng S.J."/>
            <person name="Shen C.Y."/>
            <person name="Yeh C.M."/>
            <person name="Luo Y.B."/>
            <person name="Tsai W.C."/>
            <person name="Van de Peer Y."/>
            <person name="Liu Z.J."/>
        </authorList>
    </citation>
    <scope>NUCLEOTIDE SEQUENCE [LARGE SCALE GENOMIC DNA]</scope>
    <source>
        <strain evidence="4">cv. Shenzhen</strain>
        <tissue evidence="3">Stem</tissue>
    </source>
</reference>
<dbReference type="Proteomes" id="UP000236161">
    <property type="component" value="Unassembled WGS sequence"/>
</dbReference>
<feature type="region of interest" description="Disordered" evidence="1">
    <location>
        <begin position="641"/>
        <end position="709"/>
    </location>
</feature>
<accession>A0A2I0AFC8</accession>
<feature type="transmembrane region" description="Helical" evidence="2">
    <location>
        <begin position="572"/>
        <end position="593"/>
    </location>
</feature>
<keyword evidence="2" id="KW-1133">Transmembrane helix</keyword>
<evidence type="ECO:0000256" key="2">
    <source>
        <dbReference type="SAM" id="Phobius"/>
    </source>
</evidence>
<gene>
    <name evidence="3" type="ORF">AXF42_Ash000058</name>
</gene>
<keyword evidence="2" id="KW-0812">Transmembrane</keyword>
<protein>
    <submittedName>
        <fullName evidence="3">Uncharacterized protein</fullName>
    </submittedName>
</protein>
<evidence type="ECO:0000313" key="4">
    <source>
        <dbReference type="Proteomes" id="UP000236161"/>
    </source>
</evidence>
<feature type="compositionally biased region" description="Basic and acidic residues" evidence="1">
    <location>
        <begin position="648"/>
        <end position="664"/>
    </location>
</feature>
<feature type="compositionally biased region" description="Low complexity" evidence="1">
    <location>
        <begin position="665"/>
        <end position="674"/>
    </location>
</feature>
<proteinExistence type="predicted"/>
<sequence length="709" mass="79008">MAPARSPSPNPSRSTIPKLLPQECSSAIRKCGSFHPSKTSICSEIPQKGSATKVNSSIVSSPRASFEQKENERDAIYSKRAGVRPLAVNHNKPVKSFMAPTISASSKVRSASPRKKILAERNEEYMKSPCASPERIWRAEETKSMSEIECSSMALTDQNESGKSDFSSSRCHHHSVAHCRYGSPEIASLDADPSLSAYDPMTNYLSPRPRFLHYKPNPRIEQLHGFLEDFFDEEDGRQLEDSFSGSEDDSEFDQPVQPSPLQEVSPAVISSTESETEEVQVLDKTHVLEPESRPKMKKISSLFRRIKLMPVILILIFLLFYVPWSDSPVMSPTLQKNQSSSNPYSNSTFFREVALQDYVINDGFLANPLPKEEFGMLIFNESFFQAMEQNIRLDFGCSFNSTHNSEESVVDGEVNDDIVEEKIASAGFDVAEDNVEETEISDDVDGILDTEGDAKAQNHEMHVSNALEYPAPEPGIVNDDSKDDVEKVEIEFYVDEMKFSHSEGTDVAQNLQEQETAELKQKDGDFDLASAEDIKTSSNLMVEFETMDKIDEATDTNSPALAQDYVFSEVELVIAILGVFAAVLIAITSKFILMKQRKPPSSDNSLYKTLAVVSSNNKNSKDAYGSPTEMSSSANNSLSFVRQRGKKGHDEETLSHERMQRRESGASSSISYGSFTTYEKLSGRKGSRDEEVVTPVRRSSRIRNQFTSP</sequence>
<dbReference type="PANTHER" id="PTHR34775:SF4">
    <property type="entry name" value="TRANSMEMBRANE PROTEIN"/>
    <property type="match status" value="1"/>
</dbReference>
<dbReference type="EMBL" id="KZ451982">
    <property type="protein sequence ID" value="PKA54225.1"/>
    <property type="molecule type" value="Genomic_DNA"/>
</dbReference>
<keyword evidence="2" id="KW-0472">Membrane</keyword>
<dbReference type="OrthoDB" id="676522at2759"/>
<keyword evidence="4" id="KW-1185">Reference proteome</keyword>
<feature type="region of interest" description="Disordered" evidence="1">
    <location>
        <begin position="237"/>
        <end position="276"/>
    </location>
</feature>
<feature type="transmembrane region" description="Helical" evidence="2">
    <location>
        <begin position="306"/>
        <end position="324"/>
    </location>
</feature>
<evidence type="ECO:0000313" key="3">
    <source>
        <dbReference type="EMBL" id="PKA54225.1"/>
    </source>
</evidence>